<evidence type="ECO:0000256" key="4">
    <source>
        <dbReference type="PROSITE-ProRule" id="PRU00176"/>
    </source>
</evidence>
<evidence type="ECO:0000313" key="7">
    <source>
        <dbReference type="Proteomes" id="UP000298416"/>
    </source>
</evidence>
<dbReference type="AlphaFoldDB" id="A0A8X8XP64"/>
<dbReference type="Pfam" id="PF05047">
    <property type="entry name" value="L51_S25_CI-B8"/>
    <property type="match status" value="1"/>
</dbReference>
<dbReference type="InterPro" id="IPR003954">
    <property type="entry name" value="RRM_euk-type"/>
</dbReference>
<dbReference type="PANTHER" id="PTHR48027">
    <property type="entry name" value="HETEROGENEOUS NUCLEAR RIBONUCLEOPROTEIN 87F-RELATED"/>
    <property type="match status" value="1"/>
</dbReference>
<dbReference type="CDD" id="cd21608">
    <property type="entry name" value="RRM2_NsCP33_like"/>
    <property type="match status" value="1"/>
</dbReference>
<dbReference type="InterPro" id="IPR052462">
    <property type="entry name" value="SLIRP/GR-RBP-like"/>
</dbReference>
<dbReference type="SUPFAM" id="SSF54928">
    <property type="entry name" value="RNA-binding domain, RBD"/>
    <property type="match status" value="1"/>
</dbReference>
<accession>A0A8X8XP64</accession>
<comment type="subcellular location">
    <subcellularLocation>
        <location evidence="1">Mitochondrion</location>
    </subcellularLocation>
</comment>
<proteinExistence type="predicted"/>
<evidence type="ECO:0000256" key="3">
    <source>
        <dbReference type="ARBA" id="ARBA00023128"/>
    </source>
</evidence>
<dbReference type="Pfam" id="PF00076">
    <property type="entry name" value="RRM_1"/>
    <property type="match status" value="1"/>
</dbReference>
<dbReference type="SMART" id="SM00360">
    <property type="entry name" value="RRM"/>
    <property type="match status" value="1"/>
</dbReference>
<reference evidence="6" key="2">
    <citation type="submission" date="2020-08" db="EMBL/GenBank/DDBJ databases">
        <title>Plant Genome Project.</title>
        <authorList>
            <person name="Zhang R.-G."/>
        </authorList>
    </citation>
    <scope>NUCLEOTIDE SEQUENCE</scope>
    <source>
        <strain evidence="6">Huo1</strain>
        <tissue evidence="6">Leaf</tissue>
    </source>
</reference>
<dbReference type="InterPro" id="IPR000504">
    <property type="entry name" value="RRM_dom"/>
</dbReference>
<dbReference type="InterPro" id="IPR035979">
    <property type="entry name" value="RBD_domain_sf"/>
</dbReference>
<dbReference type="GO" id="GO:0003723">
    <property type="term" value="F:RNA binding"/>
    <property type="evidence" value="ECO:0007669"/>
    <property type="project" value="UniProtKB-UniRule"/>
</dbReference>
<evidence type="ECO:0000256" key="1">
    <source>
        <dbReference type="ARBA" id="ARBA00004173"/>
    </source>
</evidence>
<dbReference type="InterPro" id="IPR036249">
    <property type="entry name" value="Thioredoxin-like_sf"/>
</dbReference>
<dbReference type="Proteomes" id="UP000298416">
    <property type="component" value="Unassembled WGS sequence"/>
</dbReference>
<organism evidence="6">
    <name type="scientific">Salvia splendens</name>
    <name type="common">Scarlet sage</name>
    <dbReference type="NCBI Taxonomy" id="180675"/>
    <lineage>
        <taxon>Eukaryota</taxon>
        <taxon>Viridiplantae</taxon>
        <taxon>Streptophyta</taxon>
        <taxon>Embryophyta</taxon>
        <taxon>Tracheophyta</taxon>
        <taxon>Spermatophyta</taxon>
        <taxon>Magnoliopsida</taxon>
        <taxon>eudicotyledons</taxon>
        <taxon>Gunneridae</taxon>
        <taxon>Pentapetalae</taxon>
        <taxon>asterids</taxon>
        <taxon>lamiids</taxon>
        <taxon>Lamiales</taxon>
        <taxon>Lamiaceae</taxon>
        <taxon>Nepetoideae</taxon>
        <taxon>Mentheae</taxon>
        <taxon>Salviinae</taxon>
        <taxon>Salvia</taxon>
        <taxon>Salvia subgen. Calosphace</taxon>
        <taxon>core Calosphace</taxon>
    </lineage>
</organism>
<protein>
    <recommendedName>
        <fullName evidence="5">RRM domain-containing protein</fullName>
    </recommendedName>
</protein>
<dbReference type="PROSITE" id="PS50102">
    <property type="entry name" value="RRM"/>
    <property type="match status" value="1"/>
</dbReference>
<dbReference type="SMART" id="SM00916">
    <property type="entry name" value="L51_S25_CI-B8"/>
    <property type="match status" value="1"/>
</dbReference>
<evidence type="ECO:0000256" key="2">
    <source>
        <dbReference type="ARBA" id="ARBA00022884"/>
    </source>
</evidence>
<evidence type="ECO:0000259" key="5">
    <source>
        <dbReference type="PROSITE" id="PS50102"/>
    </source>
</evidence>
<dbReference type="Gene3D" id="3.40.30.10">
    <property type="entry name" value="Glutaredoxin"/>
    <property type="match status" value="1"/>
</dbReference>
<gene>
    <name evidence="6" type="ORF">SASPL_120172</name>
</gene>
<evidence type="ECO:0000313" key="6">
    <source>
        <dbReference type="EMBL" id="KAG6417975.1"/>
    </source>
</evidence>
<dbReference type="SMART" id="SM00361">
    <property type="entry name" value="RRM_1"/>
    <property type="match status" value="1"/>
</dbReference>
<dbReference type="FunFam" id="3.40.30.10:FF:000179">
    <property type="entry name" value="NADH-ubiquinone oxidoreductase 10.5 kDa subunit"/>
    <property type="match status" value="1"/>
</dbReference>
<feature type="domain" description="RRM" evidence="5">
    <location>
        <begin position="24"/>
        <end position="102"/>
    </location>
</feature>
<dbReference type="InterPro" id="IPR012677">
    <property type="entry name" value="Nucleotide-bd_a/b_plait_sf"/>
</dbReference>
<dbReference type="GO" id="GO:0005739">
    <property type="term" value="C:mitochondrion"/>
    <property type="evidence" value="ECO:0007669"/>
    <property type="project" value="UniProtKB-SubCell"/>
</dbReference>
<dbReference type="InterPro" id="IPR007741">
    <property type="entry name" value="Ribosomal_mL43/mS25/NADH_DH"/>
</dbReference>
<dbReference type="Gene3D" id="3.30.70.330">
    <property type="match status" value="1"/>
</dbReference>
<dbReference type="InterPro" id="IPR048289">
    <property type="entry name" value="RRM2_NsCP33-like"/>
</dbReference>
<dbReference type="FunFam" id="3.30.70.330:FF:000714">
    <property type="entry name" value="Glycine-rich RNA-binding protein 2, mitochondrial"/>
    <property type="match status" value="1"/>
</dbReference>
<comment type="caution">
    <text evidence="6">The sequence shown here is derived from an EMBL/GenBank/DDBJ whole genome shotgun (WGS) entry which is preliminary data.</text>
</comment>
<sequence length="225" mass="25626">MRFLQKIRPAFTSPLYRCLIRRHMQLFVGGLSYDTNETVLKDAFENYGKIVEVKVICDRVSGKSRGYGFVRYSSEAEANKALKEMDGQLLDGRNIRIHYAHRGGSKELRSHGDEEHTAEPKYREVSTMAWRGQLSRNLKELRILFAPNSASSSSTRAFIENNYKDLKTKNPKLPILIREATGIEPQLWARYGFGVERGVRLEGLSEEQISKALEDLNKAGEALQS</sequence>
<dbReference type="EMBL" id="PNBA02000007">
    <property type="protein sequence ID" value="KAG6417975.1"/>
    <property type="molecule type" value="Genomic_DNA"/>
</dbReference>
<keyword evidence="3" id="KW-0496">Mitochondrion</keyword>
<reference evidence="6" key="1">
    <citation type="submission" date="2018-01" db="EMBL/GenBank/DDBJ databases">
        <authorList>
            <person name="Mao J.F."/>
        </authorList>
    </citation>
    <scope>NUCLEOTIDE SEQUENCE</scope>
    <source>
        <strain evidence="6">Huo1</strain>
        <tissue evidence="6">Leaf</tissue>
    </source>
</reference>
<keyword evidence="2 4" id="KW-0694">RNA-binding</keyword>
<keyword evidence="7" id="KW-1185">Reference proteome</keyword>
<dbReference type="SUPFAM" id="SSF52833">
    <property type="entry name" value="Thioredoxin-like"/>
    <property type="match status" value="1"/>
</dbReference>
<name>A0A8X8XP64_SALSN</name>